<comment type="caution">
    <text evidence="2">The sequence shown here is derived from an EMBL/GenBank/DDBJ whole genome shotgun (WGS) entry which is preliminary data.</text>
</comment>
<gene>
    <name evidence="2" type="ORF">GCM10009827_077130</name>
</gene>
<sequence>MLTRSKVWLVATAVAVIGLAAGLGVRWLTRGPATTTTPIASVATASGNSPELEVSLTYSSCDALDHIDVAEDARTVTLTAHLRSRAPGSCGTVPTTTTSTPVPLKAPLDRRTVVDGATGSPIRTG</sequence>
<accession>A0ABP4MJB2</accession>
<dbReference type="EMBL" id="BAAAQD010000018">
    <property type="protein sequence ID" value="GAA1545631.1"/>
    <property type="molecule type" value="Genomic_DNA"/>
</dbReference>
<dbReference type="Proteomes" id="UP001501470">
    <property type="component" value="Unassembled WGS sequence"/>
</dbReference>
<reference evidence="3" key="1">
    <citation type="journal article" date="2019" name="Int. J. Syst. Evol. Microbiol.">
        <title>The Global Catalogue of Microorganisms (GCM) 10K type strain sequencing project: providing services to taxonomists for standard genome sequencing and annotation.</title>
        <authorList>
            <consortium name="The Broad Institute Genomics Platform"/>
            <consortium name="The Broad Institute Genome Sequencing Center for Infectious Disease"/>
            <person name="Wu L."/>
            <person name="Ma J."/>
        </authorList>
    </citation>
    <scope>NUCLEOTIDE SEQUENCE [LARGE SCALE GENOMIC DNA]</scope>
    <source>
        <strain evidence="3">JCM 15933</strain>
    </source>
</reference>
<feature type="compositionally biased region" description="Low complexity" evidence="1">
    <location>
        <begin position="87"/>
        <end position="103"/>
    </location>
</feature>
<name>A0ABP4MJB2_9ACTN</name>
<protein>
    <submittedName>
        <fullName evidence="2">Uncharacterized protein</fullName>
    </submittedName>
</protein>
<feature type="region of interest" description="Disordered" evidence="1">
    <location>
        <begin position="85"/>
        <end position="104"/>
    </location>
</feature>
<evidence type="ECO:0000256" key="1">
    <source>
        <dbReference type="SAM" id="MobiDB-lite"/>
    </source>
</evidence>
<evidence type="ECO:0000313" key="3">
    <source>
        <dbReference type="Proteomes" id="UP001501470"/>
    </source>
</evidence>
<proteinExistence type="predicted"/>
<dbReference type="RefSeq" id="WP_344508044.1">
    <property type="nucleotide sequence ID" value="NZ_BAAAQD010000018.1"/>
</dbReference>
<organism evidence="2 3">
    <name type="scientific">Dactylosporangium maewongense</name>
    <dbReference type="NCBI Taxonomy" id="634393"/>
    <lineage>
        <taxon>Bacteria</taxon>
        <taxon>Bacillati</taxon>
        <taxon>Actinomycetota</taxon>
        <taxon>Actinomycetes</taxon>
        <taxon>Micromonosporales</taxon>
        <taxon>Micromonosporaceae</taxon>
        <taxon>Dactylosporangium</taxon>
    </lineage>
</organism>
<keyword evidence="3" id="KW-1185">Reference proteome</keyword>
<evidence type="ECO:0000313" key="2">
    <source>
        <dbReference type="EMBL" id="GAA1545631.1"/>
    </source>
</evidence>